<feature type="region of interest" description="Disordered" evidence="12">
    <location>
        <begin position="425"/>
        <end position="455"/>
    </location>
</feature>
<dbReference type="OMA" id="MDESECR"/>
<dbReference type="SUPFAM" id="SSF56112">
    <property type="entry name" value="Protein kinase-like (PK-like)"/>
    <property type="match status" value="1"/>
</dbReference>
<evidence type="ECO:0000313" key="15">
    <source>
        <dbReference type="Proteomes" id="UP000002035"/>
    </source>
</evidence>
<sequence length="1120" mass="124262">MSETRGMGYQNGQSMSETSKSLHIDTSSVEYDYLSRSPLLEHDHGLSSSGLPRIRQSSRAPSLPFALASSSTIQPLSQSQTKNSRPSIQSSAYSSDGTVSPGVEDLYRFPSESLHSFSFAKQSDDLLNNRHNLLKRSIDFLKDRIGLAANDSSQGDGQAQMSDENEIQWMMDILSRSNLLGSYDVANPAVGPATGPPAVEGGGNIFDRAFGAYQTYSPADIRSPQDRFANKEQHLSPVTLDRAMPRPRGRKSAPSSRRVSLKRTFTDIGSLSQQNKPMGMLTEPYSAVEFPSNRSTSSFGFGCMTPTMHVHSGKSSLPTQAVFTTETKPKWTVLAANDLACLIFGVTQSEFRKISILDLIQRERREWLASKLQGTQVVTPEPEYRQEEVPRKSSHFKPFGMGNGVTAQLLSKPPARVTRKANALNYSTPSSSASDSGNGNKQPKNPNHSSKKSRGVLLCGDVVPIQKRNGTTGSASLWVMEKKGGLIWVVEEITEHAVTIEFDDRGRVMSANGDTEQIWDRISVQRGTSIFDLLPNVPERFPTGSGKPDFSKINEQRHFTASGLQEDSSIPLTLTPLSKHLALRISCFPHIAGMMVLCAKTLKIISANSAFTATLFGNLHTEGSQVTDLLPDFDEFLRILTEEDDAPLVDGVVISEHSFRRARALFLMRHSESKLTMTDLRPAGLQACHKDGSKLTVDVQMRVVKSKSALPENSKPAGVDQDKPPKCENGRAACTTEDVFALWISYSRQLHSPMEDDLLSLPNKARKLSDIPPISPGQVSPVLPPQRIPQVESSLGEPLTHSSLLAQQLTEAASEPLVSQPVQHVAEVRVAVPENDEVPTKKSISDYVILEDMGEGAYGQVKLTRSRRDPSKKVVLKYVTKNRILVDTWTRDRVLGTVPLEIHVLNFLRREGNRHPNIVEMEGFFEDDVNYYIEMVPHGLPGMDLFDYVELRANMEQDECRNIFHQVASAIDHLHNKASVVHRDIKDENVILDGEGRIKLIDFGSAAYIRSGPFDVFVGTIDYAAPEVLQGKPYLGKEQDVWALGILLYTIIYKENPFYNINEIMDHPLRVPFLPFTDDCLDLIRRMLDRNVQTRISITEVMKHPWMRLAANGNGNVKTT</sequence>
<dbReference type="STRING" id="554155.C5FDU8"/>
<dbReference type="HOGENOM" id="CLU_004134_0_0_1"/>
<evidence type="ECO:0000256" key="1">
    <source>
        <dbReference type="ARBA" id="ARBA00004496"/>
    </source>
</evidence>
<keyword evidence="5" id="KW-0597">Phosphoprotein</keyword>
<dbReference type="OrthoDB" id="10252171at2759"/>
<feature type="domain" description="Protein kinase" evidence="13">
    <location>
        <begin position="847"/>
        <end position="1107"/>
    </location>
</feature>
<dbReference type="PANTHER" id="PTHR24346:SF51">
    <property type="entry name" value="PAS DOMAIN-CONTAINING SERINE_THREONINE-PROTEIN KINASE"/>
    <property type="match status" value="1"/>
</dbReference>
<evidence type="ECO:0000259" key="13">
    <source>
        <dbReference type="PROSITE" id="PS50011"/>
    </source>
</evidence>
<dbReference type="Proteomes" id="UP000002035">
    <property type="component" value="Unassembled WGS sequence"/>
</dbReference>
<evidence type="ECO:0000256" key="7">
    <source>
        <dbReference type="ARBA" id="ARBA00022741"/>
    </source>
</evidence>
<evidence type="ECO:0000256" key="10">
    <source>
        <dbReference type="ARBA" id="ARBA00047899"/>
    </source>
</evidence>
<dbReference type="InterPro" id="IPR000014">
    <property type="entry name" value="PAS"/>
</dbReference>
<dbReference type="SMART" id="SM00220">
    <property type="entry name" value="S_TKc"/>
    <property type="match status" value="1"/>
</dbReference>
<evidence type="ECO:0000256" key="9">
    <source>
        <dbReference type="ARBA" id="ARBA00022840"/>
    </source>
</evidence>
<dbReference type="FunFam" id="3.30.200.20:FF:000314">
    <property type="entry name" value="Serine/threonine protein kinase"/>
    <property type="match status" value="1"/>
</dbReference>
<dbReference type="GO" id="GO:0045719">
    <property type="term" value="P:negative regulation of glycogen biosynthetic process"/>
    <property type="evidence" value="ECO:0007669"/>
    <property type="project" value="TreeGrafter"/>
</dbReference>
<dbReference type="AlphaFoldDB" id="C5FDU8"/>
<dbReference type="GO" id="GO:0035556">
    <property type="term" value="P:intracellular signal transduction"/>
    <property type="evidence" value="ECO:0007669"/>
    <property type="project" value="TreeGrafter"/>
</dbReference>
<dbReference type="VEuPathDB" id="FungiDB:MCYG_00870"/>
<feature type="region of interest" description="Disordered" evidence="12">
    <location>
        <begin position="379"/>
        <end position="399"/>
    </location>
</feature>
<evidence type="ECO:0000256" key="8">
    <source>
        <dbReference type="ARBA" id="ARBA00022777"/>
    </source>
</evidence>
<dbReference type="eggNOG" id="KOG1152">
    <property type="taxonomic scope" value="Eukaryota"/>
</dbReference>
<comment type="catalytic activity">
    <reaction evidence="10">
        <text>L-threonyl-[protein] + ATP = O-phospho-L-threonyl-[protein] + ADP + H(+)</text>
        <dbReference type="Rhea" id="RHEA:46608"/>
        <dbReference type="Rhea" id="RHEA-COMP:11060"/>
        <dbReference type="Rhea" id="RHEA-COMP:11605"/>
        <dbReference type="ChEBI" id="CHEBI:15378"/>
        <dbReference type="ChEBI" id="CHEBI:30013"/>
        <dbReference type="ChEBI" id="CHEBI:30616"/>
        <dbReference type="ChEBI" id="CHEBI:61977"/>
        <dbReference type="ChEBI" id="CHEBI:456216"/>
        <dbReference type="EC" id="2.7.11.1"/>
    </reaction>
</comment>
<dbReference type="InterPro" id="IPR057213">
    <property type="entry name" value="DUF7891"/>
</dbReference>
<feature type="compositionally biased region" description="Basic and acidic residues" evidence="12">
    <location>
        <begin position="382"/>
        <end position="391"/>
    </location>
</feature>
<feature type="compositionally biased region" description="Polar residues" evidence="12">
    <location>
        <begin position="425"/>
        <end position="448"/>
    </location>
</feature>
<keyword evidence="7" id="KW-0547">Nucleotide-binding</keyword>
<keyword evidence="15" id="KW-1185">Reference proteome</keyword>
<dbReference type="InterPro" id="IPR008271">
    <property type="entry name" value="Ser/Thr_kinase_AS"/>
</dbReference>
<feature type="compositionally biased region" description="Polar residues" evidence="12">
    <location>
        <begin position="10"/>
        <end position="22"/>
    </location>
</feature>
<reference evidence="15" key="1">
    <citation type="journal article" date="2012" name="MBio">
        <title>Comparative genome analysis of Trichophyton rubrum and related dermatophytes reveals candidate genes involved in infection.</title>
        <authorList>
            <person name="Martinez D.A."/>
            <person name="Oliver B.G."/>
            <person name="Graeser Y."/>
            <person name="Goldberg J.M."/>
            <person name="Li W."/>
            <person name="Martinez-Rossi N.M."/>
            <person name="Monod M."/>
            <person name="Shelest E."/>
            <person name="Barton R.C."/>
            <person name="Birch E."/>
            <person name="Brakhage A.A."/>
            <person name="Chen Z."/>
            <person name="Gurr S.J."/>
            <person name="Heiman D."/>
            <person name="Heitman J."/>
            <person name="Kosti I."/>
            <person name="Rossi A."/>
            <person name="Saif S."/>
            <person name="Samalova M."/>
            <person name="Saunders C.W."/>
            <person name="Shea T."/>
            <person name="Summerbell R.C."/>
            <person name="Xu J."/>
            <person name="Young S."/>
            <person name="Zeng Q."/>
            <person name="Birren B.W."/>
            <person name="Cuomo C.A."/>
            <person name="White T.C."/>
        </authorList>
    </citation>
    <scope>NUCLEOTIDE SEQUENCE [LARGE SCALE GENOMIC DNA]</scope>
    <source>
        <strain evidence="15">ATCC MYA-4605 / CBS 113480</strain>
    </source>
</reference>
<feature type="compositionally biased region" description="Polar residues" evidence="12">
    <location>
        <begin position="72"/>
        <end position="98"/>
    </location>
</feature>
<dbReference type="RefSeq" id="XP_002850766.1">
    <property type="nucleotide sequence ID" value="XM_002850720.1"/>
</dbReference>
<dbReference type="Gene3D" id="1.10.510.10">
    <property type="entry name" value="Transferase(Phosphotransferase) domain 1"/>
    <property type="match status" value="1"/>
</dbReference>
<evidence type="ECO:0000256" key="6">
    <source>
        <dbReference type="ARBA" id="ARBA00022679"/>
    </source>
</evidence>
<gene>
    <name evidence="14" type="ORF">MCYG_00870</name>
</gene>
<dbReference type="GO" id="GO:0004674">
    <property type="term" value="F:protein serine/threonine kinase activity"/>
    <property type="evidence" value="ECO:0007669"/>
    <property type="project" value="UniProtKB-KW"/>
</dbReference>
<feature type="region of interest" description="Disordered" evidence="12">
    <location>
        <begin position="71"/>
        <end position="101"/>
    </location>
</feature>
<evidence type="ECO:0000256" key="5">
    <source>
        <dbReference type="ARBA" id="ARBA00022553"/>
    </source>
</evidence>
<keyword evidence="6" id="KW-0808">Transferase</keyword>
<protein>
    <recommendedName>
        <fullName evidence="2">non-specific serine/threonine protein kinase</fullName>
        <ecNumber evidence="2">2.7.11.1</ecNumber>
    </recommendedName>
</protein>
<dbReference type="PROSITE" id="PS50011">
    <property type="entry name" value="PROTEIN_KINASE_DOM"/>
    <property type="match status" value="1"/>
</dbReference>
<evidence type="ECO:0000256" key="2">
    <source>
        <dbReference type="ARBA" id="ARBA00012513"/>
    </source>
</evidence>
<dbReference type="GeneID" id="9226696"/>
<proteinExistence type="predicted"/>
<dbReference type="Pfam" id="PF25421">
    <property type="entry name" value="DUF7891"/>
    <property type="match status" value="1"/>
</dbReference>
<evidence type="ECO:0000256" key="4">
    <source>
        <dbReference type="ARBA" id="ARBA00022527"/>
    </source>
</evidence>
<keyword evidence="4" id="KW-0723">Serine/threonine-protein kinase</keyword>
<evidence type="ECO:0000256" key="12">
    <source>
        <dbReference type="SAM" id="MobiDB-lite"/>
    </source>
</evidence>
<organism evidence="14 15">
    <name type="scientific">Arthroderma otae (strain ATCC MYA-4605 / CBS 113480)</name>
    <name type="common">Microsporum canis</name>
    <dbReference type="NCBI Taxonomy" id="554155"/>
    <lineage>
        <taxon>Eukaryota</taxon>
        <taxon>Fungi</taxon>
        <taxon>Dikarya</taxon>
        <taxon>Ascomycota</taxon>
        <taxon>Pezizomycotina</taxon>
        <taxon>Eurotiomycetes</taxon>
        <taxon>Eurotiomycetidae</taxon>
        <taxon>Onygenales</taxon>
        <taxon>Arthrodermataceae</taxon>
        <taxon>Microsporum</taxon>
    </lineage>
</organism>
<evidence type="ECO:0000256" key="3">
    <source>
        <dbReference type="ARBA" id="ARBA00022490"/>
    </source>
</evidence>
<dbReference type="CDD" id="cd14004">
    <property type="entry name" value="STKc_PASK"/>
    <property type="match status" value="1"/>
</dbReference>
<dbReference type="EMBL" id="DS995701">
    <property type="protein sequence ID" value="EEQ27982.1"/>
    <property type="molecule type" value="Genomic_DNA"/>
</dbReference>
<comment type="catalytic activity">
    <reaction evidence="11">
        <text>L-seryl-[protein] + ATP = O-phospho-L-seryl-[protein] + ADP + H(+)</text>
        <dbReference type="Rhea" id="RHEA:17989"/>
        <dbReference type="Rhea" id="RHEA-COMP:9863"/>
        <dbReference type="Rhea" id="RHEA-COMP:11604"/>
        <dbReference type="ChEBI" id="CHEBI:15378"/>
        <dbReference type="ChEBI" id="CHEBI:29999"/>
        <dbReference type="ChEBI" id="CHEBI:30616"/>
        <dbReference type="ChEBI" id="CHEBI:83421"/>
        <dbReference type="ChEBI" id="CHEBI:456216"/>
        <dbReference type="EC" id="2.7.11.1"/>
    </reaction>
</comment>
<name>C5FDU8_ARTOC</name>
<dbReference type="GO" id="GO:0005829">
    <property type="term" value="C:cytosol"/>
    <property type="evidence" value="ECO:0007669"/>
    <property type="project" value="TreeGrafter"/>
</dbReference>
<dbReference type="GO" id="GO:0005524">
    <property type="term" value="F:ATP binding"/>
    <property type="evidence" value="ECO:0007669"/>
    <property type="project" value="UniProtKB-KW"/>
</dbReference>
<dbReference type="Gene3D" id="3.30.200.20">
    <property type="entry name" value="Phosphorylase Kinase, domain 1"/>
    <property type="match status" value="1"/>
</dbReference>
<dbReference type="EC" id="2.7.11.1" evidence="2"/>
<keyword evidence="9" id="KW-0067">ATP-binding</keyword>
<dbReference type="PROSITE" id="PS00108">
    <property type="entry name" value="PROTEIN_KINASE_ST"/>
    <property type="match status" value="1"/>
</dbReference>
<dbReference type="GO" id="GO:0005634">
    <property type="term" value="C:nucleus"/>
    <property type="evidence" value="ECO:0007669"/>
    <property type="project" value="TreeGrafter"/>
</dbReference>
<comment type="subcellular location">
    <subcellularLocation>
        <location evidence="1">Cytoplasm</location>
    </subcellularLocation>
</comment>
<dbReference type="CDD" id="cd00130">
    <property type="entry name" value="PAS"/>
    <property type="match status" value="1"/>
</dbReference>
<dbReference type="InterPro" id="IPR011009">
    <property type="entry name" value="Kinase-like_dom_sf"/>
</dbReference>
<dbReference type="PANTHER" id="PTHR24346">
    <property type="entry name" value="MAP/MICROTUBULE AFFINITY-REGULATING KINASE"/>
    <property type="match status" value="1"/>
</dbReference>
<evidence type="ECO:0000313" key="14">
    <source>
        <dbReference type="EMBL" id="EEQ27982.1"/>
    </source>
</evidence>
<dbReference type="FunFam" id="1.10.510.10:FF:000320">
    <property type="entry name" value="Serine/threonine protein kinase"/>
    <property type="match status" value="1"/>
</dbReference>
<keyword evidence="8 14" id="KW-0418">Kinase</keyword>
<dbReference type="Pfam" id="PF00069">
    <property type="entry name" value="Pkinase"/>
    <property type="match status" value="1"/>
</dbReference>
<dbReference type="InterPro" id="IPR000719">
    <property type="entry name" value="Prot_kinase_dom"/>
</dbReference>
<keyword evidence="3" id="KW-0963">Cytoplasm</keyword>
<accession>C5FDU8</accession>
<feature type="region of interest" description="Disordered" evidence="12">
    <location>
        <begin position="1"/>
        <end position="22"/>
    </location>
</feature>
<evidence type="ECO:0000256" key="11">
    <source>
        <dbReference type="ARBA" id="ARBA00048679"/>
    </source>
</evidence>